<protein>
    <submittedName>
        <fullName evidence="2">Uncharacterized protein</fullName>
    </submittedName>
</protein>
<accession>A0ABV6AXD4</accession>
<organism evidence="2 3">
    <name type="scientific">Deinococcus oregonensis</name>
    <dbReference type="NCBI Taxonomy" id="1805970"/>
    <lineage>
        <taxon>Bacteria</taxon>
        <taxon>Thermotogati</taxon>
        <taxon>Deinococcota</taxon>
        <taxon>Deinococci</taxon>
        <taxon>Deinococcales</taxon>
        <taxon>Deinococcaceae</taxon>
        <taxon>Deinococcus</taxon>
    </lineage>
</organism>
<keyword evidence="1" id="KW-0472">Membrane</keyword>
<keyword evidence="3" id="KW-1185">Reference proteome</keyword>
<feature type="transmembrane region" description="Helical" evidence="1">
    <location>
        <begin position="12"/>
        <end position="30"/>
    </location>
</feature>
<keyword evidence="1" id="KW-0812">Transmembrane</keyword>
<comment type="caution">
    <text evidence="2">The sequence shown here is derived from an EMBL/GenBank/DDBJ whole genome shotgun (WGS) entry which is preliminary data.</text>
</comment>
<dbReference type="EMBL" id="JBHLYR010000031">
    <property type="protein sequence ID" value="MFB9992173.1"/>
    <property type="molecule type" value="Genomic_DNA"/>
</dbReference>
<evidence type="ECO:0000313" key="3">
    <source>
        <dbReference type="Proteomes" id="UP001589733"/>
    </source>
</evidence>
<dbReference type="Proteomes" id="UP001589733">
    <property type="component" value="Unassembled WGS sequence"/>
</dbReference>
<sequence length="40" mass="4226">MPNFGPNELILMVLMLAVIVGVVMLLKLIGRPTGSSQTTA</sequence>
<gene>
    <name evidence="2" type="ORF">ACFFLM_09395</name>
</gene>
<reference evidence="2 3" key="1">
    <citation type="submission" date="2024-09" db="EMBL/GenBank/DDBJ databases">
        <authorList>
            <person name="Sun Q."/>
            <person name="Mori K."/>
        </authorList>
    </citation>
    <scope>NUCLEOTIDE SEQUENCE [LARGE SCALE GENOMIC DNA]</scope>
    <source>
        <strain evidence="2 3">JCM 13503</strain>
    </source>
</reference>
<keyword evidence="1" id="KW-1133">Transmembrane helix</keyword>
<evidence type="ECO:0000313" key="2">
    <source>
        <dbReference type="EMBL" id="MFB9992173.1"/>
    </source>
</evidence>
<evidence type="ECO:0000256" key="1">
    <source>
        <dbReference type="SAM" id="Phobius"/>
    </source>
</evidence>
<dbReference type="RefSeq" id="WP_380008560.1">
    <property type="nucleotide sequence ID" value="NZ_JBHLYR010000031.1"/>
</dbReference>
<proteinExistence type="predicted"/>
<name>A0ABV6AXD4_9DEIO</name>